<sequence>MSGLSLARQYVRLILTAAVFSSASLVSAGEVDVVAVDAERQSDGKWRFSVTLLHDDEGWDHYADRWDVVGPDGTVYGKRVLAHPHVNEQPFTRSLSGVAIPDGVTSVIIRGNDSVHGLGGKEMTVDLGN</sequence>
<reference evidence="2" key="1">
    <citation type="submission" date="2022-11" db="EMBL/GenBank/DDBJ databases">
        <title>Hoeflea poritis sp. nov., isolated from scleractinian coral Porites lutea.</title>
        <authorList>
            <person name="Zhang G."/>
            <person name="Wei Q."/>
            <person name="Cai L."/>
        </authorList>
    </citation>
    <scope>NUCLEOTIDE SEQUENCE</scope>
    <source>
        <strain evidence="2">E7-10</strain>
    </source>
</reference>
<organism evidence="2 3">
    <name type="scientific">Hoeflea poritis</name>
    <dbReference type="NCBI Taxonomy" id="2993659"/>
    <lineage>
        <taxon>Bacteria</taxon>
        <taxon>Pseudomonadati</taxon>
        <taxon>Pseudomonadota</taxon>
        <taxon>Alphaproteobacteria</taxon>
        <taxon>Hyphomicrobiales</taxon>
        <taxon>Rhizobiaceae</taxon>
        <taxon>Hoeflea</taxon>
    </lineage>
</organism>
<proteinExistence type="predicted"/>
<evidence type="ECO:0000313" key="3">
    <source>
        <dbReference type="Proteomes" id="UP001148313"/>
    </source>
</evidence>
<evidence type="ECO:0000256" key="1">
    <source>
        <dbReference type="SAM" id="SignalP"/>
    </source>
</evidence>
<feature type="signal peptide" evidence="1">
    <location>
        <begin position="1"/>
        <end position="28"/>
    </location>
</feature>
<keyword evidence="3" id="KW-1185">Reference proteome</keyword>
<dbReference type="Proteomes" id="UP001148313">
    <property type="component" value="Unassembled WGS sequence"/>
</dbReference>
<feature type="chain" id="PRO_5045447421" evidence="1">
    <location>
        <begin position="29"/>
        <end position="129"/>
    </location>
</feature>
<keyword evidence="1" id="KW-0732">Signal</keyword>
<evidence type="ECO:0000313" key="2">
    <source>
        <dbReference type="EMBL" id="MDA4843926.1"/>
    </source>
</evidence>
<accession>A0ABT4VGW1</accession>
<protein>
    <submittedName>
        <fullName evidence="2">Uncharacterized protein</fullName>
    </submittedName>
</protein>
<dbReference type="EMBL" id="JAPJZH010000001">
    <property type="protein sequence ID" value="MDA4843926.1"/>
    <property type="molecule type" value="Genomic_DNA"/>
</dbReference>
<name>A0ABT4VGW1_9HYPH</name>
<dbReference type="RefSeq" id="WP_271087439.1">
    <property type="nucleotide sequence ID" value="NZ_JAPJZH010000001.1"/>
</dbReference>
<comment type="caution">
    <text evidence="2">The sequence shown here is derived from an EMBL/GenBank/DDBJ whole genome shotgun (WGS) entry which is preliminary data.</text>
</comment>
<gene>
    <name evidence="2" type="ORF">OOZ53_01130</name>
</gene>